<dbReference type="EMBL" id="DF237633">
    <property type="protein sequence ID" value="GAQ90784.1"/>
    <property type="molecule type" value="Genomic_DNA"/>
</dbReference>
<dbReference type="Proteomes" id="UP000054558">
    <property type="component" value="Unassembled WGS sequence"/>
</dbReference>
<sequence>MLDFSESDLLEARVFQLGAQPGANPHQKELIPLKQANLIPKDTFIYNADQPVRLLLHLSGSSVKLFLLSPSFWGLMALHLLLLVVYWKVANQHSRVDSATAKDSAWPFLRTTTYTGYLGTLVSFCLVFQTTQSYNRCVSAEA</sequence>
<evidence type="ECO:0000313" key="2">
    <source>
        <dbReference type="EMBL" id="GAQ90784.1"/>
    </source>
</evidence>
<dbReference type="AlphaFoldDB" id="A0A1Y1IJ05"/>
<keyword evidence="3" id="KW-1185">Reference proteome</keyword>
<name>A0A1Y1IJ05_KLENI</name>
<accession>A0A1Y1IJ05</accession>
<feature type="transmembrane region" description="Helical" evidence="1">
    <location>
        <begin position="65"/>
        <end position="87"/>
    </location>
</feature>
<evidence type="ECO:0000313" key="3">
    <source>
        <dbReference type="Proteomes" id="UP000054558"/>
    </source>
</evidence>
<organism evidence="2 3">
    <name type="scientific">Klebsormidium nitens</name>
    <name type="common">Green alga</name>
    <name type="synonym">Ulothrix nitens</name>
    <dbReference type="NCBI Taxonomy" id="105231"/>
    <lineage>
        <taxon>Eukaryota</taxon>
        <taxon>Viridiplantae</taxon>
        <taxon>Streptophyta</taxon>
        <taxon>Klebsormidiophyceae</taxon>
        <taxon>Klebsormidiales</taxon>
        <taxon>Klebsormidiaceae</taxon>
        <taxon>Klebsormidium</taxon>
    </lineage>
</organism>
<keyword evidence="1" id="KW-0812">Transmembrane</keyword>
<gene>
    <name evidence="2" type="ORF">KFL_006840070</name>
</gene>
<protein>
    <submittedName>
        <fullName evidence="2">Uncharacterized protein</fullName>
    </submittedName>
</protein>
<reference evidence="2 3" key="1">
    <citation type="journal article" date="2014" name="Nat. Commun.">
        <title>Klebsormidium flaccidum genome reveals primary factors for plant terrestrial adaptation.</title>
        <authorList>
            <person name="Hori K."/>
            <person name="Maruyama F."/>
            <person name="Fujisawa T."/>
            <person name="Togashi T."/>
            <person name="Yamamoto N."/>
            <person name="Seo M."/>
            <person name="Sato S."/>
            <person name="Yamada T."/>
            <person name="Mori H."/>
            <person name="Tajima N."/>
            <person name="Moriyama T."/>
            <person name="Ikeuchi M."/>
            <person name="Watanabe M."/>
            <person name="Wada H."/>
            <person name="Kobayashi K."/>
            <person name="Saito M."/>
            <person name="Masuda T."/>
            <person name="Sasaki-Sekimoto Y."/>
            <person name="Mashiguchi K."/>
            <person name="Awai K."/>
            <person name="Shimojima M."/>
            <person name="Masuda S."/>
            <person name="Iwai M."/>
            <person name="Nobusawa T."/>
            <person name="Narise T."/>
            <person name="Kondo S."/>
            <person name="Saito H."/>
            <person name="Sato R."/>
            <person name="Murakawa M."/>
            <person name="Ihara Y."/>
            <person name="Oshima-Yamada Y."/>
            <person name="Ohtaka K."/>
            <person name="Satoh M."/>
            <person name="Sonobe K."/>
            <person name="Ishii M."/>
            <person name="Ohtani R."/>
            <person name="Kanamori-Sato M."/>
            <person name="Honoki R."/>
            <person name="Miyazaki D."/>
            <person name="Mochizuki H."/>
            <person name="Umetsu J."/>
            <person name="Higashi K."/>
            <person name="Shibata D."/>
            <person name="Kamiya Y."/>
            <person name="Sato N."/>
            <person name="Nakamura Y."/>
            <person name="Tabata S."/>
            <person name="Ida S."/>
            <person name="Kurokawa K."/>
            <person name="Ohta H."/>
        </authorList>
    </citation>
    <scope>NUCLEOTIDE SEQUENCE [LARGE SCALE GENOMIC DNA]</scope>
    <source>
        <strain evidence="2 3">NIES-2285</strain>
    </source>
</reference>
<keyword evidence="1" id="KW-1133">Transmembrane helix</keyword>
<proteinExistence type="predicted"/>
<keyword evidence="1" id="KW-0472">Membrane</keyword>
<evidence type="ECO:0000256" key="1">
    <source>
        <dbReference type="SAM" id="Phobius"/>
    </source>
</evidence>